<dbReference type="RefSeq" id="XP_053587797.1">
    <property type="nucleotide sequence ID" value="XM_053728220.1"/>
</dbReference>
<dbReference type="InterPro" id="IPR029058">
    <property type="entry name" value="AB_hydrolase_fold"/>
</dbReference>
<dbReference type="PANTHER" id="PTHR45908:SF17">
    <property type="entry name" value="FUNGAL LIPASE-LIKE DOMAIN-CONTAINING PROTEIN"/>
    <property type="match status" value="1"/>
</dbReference>
<proteinExistence type="predicted"/>
<dbReference type="SUPFAM" id="SSF53474">
    <property type="entry name" value="alpha/beta-Hydrolases"/>
    <property type="match status" value="1"/>
</dbReference>
<gene>
    <name evidence="2" type="ORF">GCK72_011104</name>
</gene>
<sequence length="520" mass="59777">MVMAMIIFFNKRVLQELNTQEKFQNSVLNLIHFSVFRDGHFPEPLLLGTDFVNEINKDHDFSINVHKGYVEIGDCEIQLNAVTVEEKIGVFLFQNVCIPSDNHKIQHYTTYNTTLCFNRILYADLKKDIQSFTNIPNDFQELRFRGEDLPVVERPIQDIKFGEENAVTSKIPLMTKILEYSILVFHVLIFVLKPTEGTSGICSKCIQRGEVYCPMFDRCGIFPFCLKWIDKILNCPDTRNITIAYDEDFARNKMMPLAAAAYSDKPAPCVKLALIHITTSWVAYLLDRINWIDYNPPPIFSSDCFGYIGIDDVSKVIVMGFRGTEGLFQLFEQMLQYHRGRKPFFDNGSIYEYFYNAFHLLWIGGFEQGARDVLGQATDEYELWITGLSLGGAIAAVTSSYIAKLNLFPPSRTKLITFGQPRVSDYDHAAWHDSTFPYSFRVINGRDPVPHIPPKIGPIALFHHGTEIWYPTEMWPLSNYKVCREADGDYCSNSMLLYNIMDHIYYFEVDVGEYGKNGCQ</sequence>
<protein>
    <recommendedName>
        <fullName evidence="1">Fungal lipase-type domain-containing protein</fullName>
    </recommendedName>
</protein>
<reference evidence="2 3" key="1">
    <citation type="submission" date="2019-12" db="EMBL/GenBank/DDBJ databases">
        <title>Chromosome-level assembly of the Caenorhabditis remanei genome.</title>
        <authorList>
            <person name="Teterina A.A."/>
            <person name="Willis J.H."/>
            <person name="Phillips P.C."/>
        </authorList>
    </citation>
    <scope>NUCLEOTIDE SEQUENCE [LARGE SCALE GENOMIC DNA]</scope>
    <source>
        <strain evidence="2 3">PX506</strain>
        <tissue evidence="2">Whole organism</tissue>
    </source>
</reference>
<dbReference type="CTD" id="9806840"/>
<dbReference type="Gene3D" id="3.40.50.1820">
    <property type="entry name" value="alpha/beta hydrolase"/>
    <property type="match status" value="1"/>
</dbReference>
<dbReference type="KEGG" id="crq:GCK72_011104"/>
<accession>A0A6A5H7J4</accession>
<dbReference type="InterPro" id="IPR002921">
    <property type="entry name" value="Fungal_lipase-type"/>
</dbReference>
<dbReference type="Proteomes" id="UP000483820">
    <property type="component" value="Chromosome III"/>
</dbReference>
<organism evidence="2 3">
    <name type="scientific">Caenorhabditis remanei</name>
    <name type="common">Caenorhabditis vulgaris</name>
    <dbReference type="NCBI Taxonomy" id="31234"/>
    <lineage>
        <taxon>Eukaryota</taxon>
        <taxon>Metazoa</taxon>
        <taxon>Ecdysozoa</taxon>
        <taxon>Nematoda</taxon>
        <taxon>Chromadorea</taxon>
        <taxon>Rhabditida</taxon>
        <taxon>Rhabditina</taxon>
        <taxon>Rhabditomorpha</taxon>
        <taxon>Rhabditoidea</taxon>
        <taxon>Rhabditidae</taxon>
        <taxon>Peloderinae</taxon>
        <taxon>Caenorhabditis</taxon>
    </lineage>
</organism>
<dbReference type="GeneID" id="9806840"/>
<dbReference type="EMBL" id="WUAV01000003">
    <property type="protein sequence ID" value="KAF1762841.1"/>
    <property type="molecule type" value="Genomic_DNA"/>
</dbReference>
<dbReference type="Pfam" id="PF01764">
    <property type="entry name" value="Lipase_3"/>
    <property type="match status" value="1"/>
</dbReference>
<name>A0A6A5H7J4_CAERE</name>
<evidence type="ECO:0000259" key="1">
    <source>
        <dbReference type="Pfam" id="PF01764"/>
    </source>
</evidence>
<comment type="caution">
    <text evidence="2">The sequence shown here is derived from an EMBL/GenBank/DDBJ whole genome shotgun (WGS) entry which is preliminary data.</text>
</comment>
<feature type="domain" description="Fungal lipase-type" evidence="1">
    <location>
        <begin position="318"/>
        <end position="454"/>
    </location>
</feature>
<dbReference type="CDD" id="cd00519">
    <property type="entry name" value="Lipase_3"/>
    <property type="match status" value="1"/>
</dbReference>
<evidence type="ECO:0000313" key="3">
    <source>
        <dbReference type="Proteomes" id="UP000483820"/>
    </source>
</evidence>
<evidence type="ECO:0000313" key="2">
    <source>
        <dbReference type="EMBL" id="KAF1762841.1"/>
    </source>
</evidence>
<dbReference type="GO" id="GO:0006629">
    <property type="term" value="P:lipid metabolic process"/>
    <property type="evidence" value="ECO:0007669"/>
    <property type="project" value="InterPro"/>
</dbReference>
<dbReference type="AlphaFoldDB" id="A0A6A5H7J4"/>
<dbReference type="PANTHER" id="PTHR45908">
    <property type="entry name" value="PROTEIN CBG11750-RELATED"/>
    <property type="match status" value="1"/>
</dbReference>